<dbReference type="InterPro" id="IPR003591">
    <property type="entry name" value="Leu-rich_rpt_typical-subtyp"/>
</dbReference>
<sequence length="636" mass="71513">PSKIALLLPPTILKLVNNVLHNFFIIWMSCGMRLLILILLVYLPQCCRGICPRDCSCFLDIRGRRQVTCARGGMLDPIPIQSMDQQVEVLLITAPEDYHNVLTIGPIFQQFNRLEELHIVRSNVPAIGRHSFWGVPTLQKLNLTQNNISHVLDYNFRGLANLLELHLDDNRIESMPSGTFRHLQELRVLSLARNRITELVPRLFLMLGKLHELDLSGNRLFELNPEVFKDVQELRVFKCRNCGLSNINTLIYRLMQDLLELDLGDNEFKYIASDEFRDLKKFAILERTFGNNGPTGGQTDLQVLSLARNRLAKVTSAAFANLTTLQELDLSYNKLDKLETQSFVPLADTLRNLKISGNQIPLTEVKYILQMVPKLRELSLADMGINEMHIGIFVYLEQLRFLNVSGNHLLHFPAQVLSPLSKLVELDLSRNRFRGLDERLLLRLETVKVVHLHTNPWTCDLCHLMFILDYMNKTHIGTTLKDLTCVSPFSLQGRQIGSLTRSSLAWCTSNDGGLGYMDGGGGIVSTNFLADNSKLGLLAAGAAVLLLLLTGAALLAGIAYSRHHAAHYYTHEEQRGPEHEAIFENPAAILGENGDIKYKIVPLDITKPPPKKKKVSISTIDGITKDPELHSLTNGT</sequence>
<proteinExistence type="predicted"/>
<evidence type="ECO:0000313" key="6">
    <source>
        <dbReference type="Proteomes" id="UP001233999"/>
    </source>
</evidence>
<evidence type="ECO:0000256" key="1">
    <source>
        <dbReference type="ARBA" id="ARBA00022614"/>
    </source>
</evidence>
<reference evidence="5" key="2">
    <citation type="submission" date="2023-05" db="EMBL/GenBank/DDBJ databases">
        <authorList>
            <person name="Fouks B."/>
        </authorList>
    </citation>
    <scope>NUCLEOTIDE SEQUENCE</scope>
    <source>
        <strain evidence="5">Stay&amp;Tobe</strain>
        <tissue evidence="5">Testes</tissue>
    </source>
</reference>
<evidence type="ECO:0000256" key="2">
    <source>
        <dbReference type="ARBA" id="ARBA00022729"/>
    </source>
</evidence>
<dbReference type="PROSITE" id="PS51450">
    <property type="entry name" value="LRR"/>
    <property type="match status" value="5"/>
</dbReference>
<name>A0AAD7ZGC0_DIPPU</name>
<dbReference type="InterPro" id="IPR001611">
    <property type="entry name" value="Leu-rich_rpt"/>
</dbReference>
<dbReference type="PANTHER" id="PTHR24369">
    <property type="entry name" value="ANTIGEN BSP, PUTATIVE-RELATED"/>
    <property type="match status" value="1"/>
</dbReference>
<dbReference type="Pfam" id="PF13855">
    <property type="entry name" value="LRR_8"/>
    <property type="match status" value="3"/>
</dbReference>
<keyword evidence="6" id="KW-1185">Reference proteome</keyword>
<dbReference type="SMART" id="SM00369">
    <property type="entry name" value="LRR_TYP"/>
    <property type="match status" value="9"/>
</dbReference>
<dbReference type="Gene3D" id="3.80.10.10">
    <property type="entry name" value="Ribonuclease Inhibitor"/>
    <property type="match status" value="3"/>
</dbReference>
<accession>A0AAD7ZGC0</accession>
<dbReference type="InterPro" id="IPR032675">
    <property type="entry name" value="LRR_dom_sf"/>
</dbReference>
<gene>
    <name evidence="5" type="ORF">L9F63_004229</name>
</gene>
<keyword evidence="4" id="KW-0812">Transmembrane</keyword>
<keyword evidence="4" id="KW-1133">Transmembrane helix</keyword>
<keyword evidence="3" id="KW-0677">Repeat</keyword>
<feature type="non-terminal residue" evidence="5">
    <location>
        <position position="1"/>
    </location>
</feature>
<dbReference type="GO" id="GO:0005886">
    <property type="term" value="C:plasma membrane"/>
    <property type="evidence" value="ECO:0007669"/>
    <property type="project" value="TreeGrafter"/>
</dbReference>
<dbReference type="PRINTS" id="PR00019">
    <property type="entry name" value="LEURICHRPT"/>
</dbReference>
<dbReference type="InterPro" id="IPR050541">
    <property type="entry name" value="LRR_TM_domain-containing"/>
</dbReference>
<dbReference type="PANTHER" id="PTHR24369:SF210">
    <property type="entry name" value="CHAOPTIN-RELATED"/>
    <property type="match status" value="1"/>
</dbReference>
<keyword evidence="1" id="KW-0433">Leucine-rich repeat</keyword>
<feature type="transmembrane region" description="Helical" evidence="4">
    <location>
        <begin position="535"/>
        <end position="560"/>
    </location>
</feature>
<dbReference type="AlphaFoldDB" id="A0AAD7ZGC0"/>
<comment type="caution">
    <text evidence="5">The sequence shown here is derived from an EMBL/GenBank/DDBJ whole genome shotgun (WGS) entry which is preliminary data.</text>
</comment>
<dbReference type="SUPFAM" id="SSF52058">
    <property type="entry name" value="L domain-like"/>
    <property type="match status" value="1"/>
</dbReference>
<dbReference type="Proteomes" id="UP001233999">
    <property type="component" value="Unassembled WGS sequence"/>
</dbReference>
<reference evidence="5" key="1">
    <citation type="journal article" date="2023" name="IScience">
        <title>Live-bearing cockroach genome reveals convergent evolutionary mechanisms linked to viviparity in insects and beyond.</title>
        <authorList>
            <person name="Fouks B."/>
            <person name="Harrison M.C."/>
            <person name="Mikhailova A.A."/>
            <person name="Marchal E."/>
            <person name="English S."/>
            <person name="Carruthers M."/>
            <person name="Jennings E.C."/>
            <person name="Chiamaka E.L."/>
            <person name="Frigard R.A."/>
            <person name="Pippel M."/>
            <person name="Attardo G.M."/>
            <person name="Benoit J.B."/>
            <person name="Bornberg-Bauer E."/>
            <person name="Tobe S.S."/>
        </authorList>
    </citation>
    <scope>NUCLEOTIDE SEQUENCE</scope>
    <source>
        <strain evidence="5">Stay&amp;Tobe</strain>
    </source>
</reference>
<dbReference type="EMBL" id="JASPKZ010008360">
    <property type="protein sequence ID" value="KAJ9580115.1"/>
    <property type="molecule type" value="Genomic_DNA"/>
</dbReference>
<evidence type="ECO:0000256" key="3">
    <source>
        <dbReference type="ARBA" id="ARBA00022737"/>
    </source>
</evidence>
<protein>
    <submittedName>
        <fullName evidence="5">Uncharacterized protein</fullName>
    </submittedName>
</protein>
<keyword evidence="4" id="KW-0472">Membrane</keyword>
<evidence type="ECO:0000256" key="4">
    <source>
        <dbReference type="SAM" id="Phobius"/>
    </source>
</evidence>
<organism evidence="5 6">
    <name type="scientific">Diploptera punctata</name>
    <name type="common">Pacific beetle cockroach</name>
    <dbReference type="NCBI Taxonomy" id="6984"/>
    <lineage>
        <taxon>Eukaryota</taxon>
        <taxon>Metazoa</taxon>
        <taxon>Ecdysozoa</taxon>
        <taxon>Arthropoda</taxon>
        <taxon>Hexapoda</taxon>
        <taxon>Insecta</taxon>
        <taxon>Pterygota</taxon>
        <taxon>Neoptera</taxon>
        <taxon>Polyneoptera</taxon>
        <taxon>Dictyoptera</taxon>
        <taxon>Blattodea</taxon>
        <taxon>Blaberoidea</taxon>
        <taxon>Blaberidae</taxon>
        <taxon>Diplopterinae</taxon>
        <taxon>Diploptera</taxon>
    </lineage>
</organism>
<evidence type="ECO:0000313" key="5">
    <source>
        <dbReference type="EMBL" id="KAJ9580115.1"/>
    </source>
</evidence>
<feature type="transmembrane region" description="Helical" evidence="4">
    <location>
        <begin position="20"/>
        <end position="43"/>
    </location>
</feature>
<keyword evidence="2" id="KW-0732">Signal</keyword>